<feature type="chain" id="PRO_5046941336" description="adenosine deaminase" evidence="7">
    <location>
        <begin position="23"/>
        <end position="501"/>
    </location>
</feature>
<evidence type="ECO:0000256" key="2">
    <source>
        <dbReference type="ARBA" id="ARBA00006676"/>
    </source>
</evidence>
<comment type="cofactor">
    <cofactor evidence="1">
        <name>Zn(2+)</name>
        <dbReference type="ChEBI" id="CHEBI:29105"/>
    </cofactor>
</comment>
<dbReference type="EC" id="3.5.4.4" evidence="3"/>
<feature type="signal peptide" evidence="7">
    <location>
        <begin position="1"/>
        <end position="22"/>
    </location>
</feature>
<evidence type="ECO:0000256" key="1">
    <source>
        <dbReference type="ARBA" id="ARBA00001947"/>
    </source>
</evidence>
<dbReference type="SUPFAM" id="SSF51556">
    <property type="entry name" value="Metallo-dependent hydrolases"/>
    <property type="match status" value="1"/>
</dbReference>
<accession>A0ABT5WJS1</accession>
<dbReference type="InterPro" id="IPR001365">
    <property type="entry name" value="A_deaminase_dom"/>
</dbReference>
<evidence type="ECO:0000256" key="3">
    <source>
        <dbReference type="ARBA" id="ARBA00012784"/>
    </source>
</evidence>
<evidence type="ECO:0000259" key="8">
    <source>
        <dbReference type="Pfam" id="PF00962"/>
    </source>
</evidence>
<evidence type="ECO:0000256" key="7">
    <source>
        <dbReference type="SAM" id="SignalP"/>
    </source>
</evidence>
<reference evidence="9 10" key="1">
    <citation type="submission" date="2023-03" db="EMBL/GenBank/DDBJ databases">
        <title>NovoSphingobium album sp. nov. isolated from polycyclic aromatic hydrocarbons- and heavy-metal polluted soil.</title>
        <authorList>
            <person name="Liu Z."/>
            <person name="Wang K."/>
        </authorList>
    </citation>
    <scope>NUCLEOTIDE SEQUENCE [LARGE SCALE GENOMIC DNA]</scope>
    <source>
        <strain evidence="9 10">H3SJ31-1</strain>
    </source>
</reference>
<dbReference type="PANTHER" id="PTHR11409:SF43">
    <property type="entry name" value="ADENOSINE DEAMINASE"/>
    <property type="match status" value="1"/>
</dbReference>
<evidence type="ECO:0000256" key="6">
    <source>
        <dbReference type="ARBA" id="ARBA00022833"/>
    </source>
</evidence>
<dbReference type="Proteomes" id="UP001216253">
    <property type="component" value="Unassembled WGS sequence"/>
</dbReference>
<evidence type="ECO:0000256" key="5">
    <source>
        <dbReference type="ARBA" id="ARBA00022801"/>
    </source>
</evidence>
<keyword evidence="7" id="KW-0732">Signal</keyword>
<keyword evidence="6" id="KW-0862">Zinc</keyword>
<comment type="caution">
    <text evidence="9">The sequence shown here is derived from an EMBL/GenBank/DDBJ whole genome shotgun (WGS) entry which is preliminary data.</text>
</comment>
<comment type="similarity">
    <text evidence="2">Belongs to the metallo-dependent hydrolases superfamily. Adenosine and AMP deaminases family.</text>
</comment>
<keyword evidence="5" id="KW-0378">Hydrolase</keyword>
<protein>
    <recommendedName>
        <fullName evidence="3">adenosine deaminase</fullName>
        <ecNumber evidence="3">3.5.4.4</ecNumber>
    </recommendedName>
</protein>
<keyword evidence="10" id="KW-1185">Reference proteome</keyword>
<dbReference type="InterPro" id="IPR006330">
    <property type="entry name" value="Ado/ade_deaminase"/>
</dbReference>
<dbReference type="RefSeq" id="WP_275226372.1">
    <property type="nucleotide sequence ID" value="NZ_JARESE010000001.1"/>
</dbReference>
<dbReference type="Gene3D" id="3.20.20.140">
    <property type="entry name" value="Metal-dependent hydrolases"/>
    <property type="match status" value="1"/>
</dbReference>
<sequence>MKRALLAGLAAFAAFCASAAHADAASEAAASAVFDDLASNPARLRVFLQAMPKGGDLHNHLGGTPYAEDYLEVAARAGLCVDDTGLLLVAPPCPAERTVKALGERRPFAFARLIDSLSTRGVQHGVGANEASGHTQFFSSFDRFGPVYAADVGQWMAVARRGAARDKVSYLELMHNPRALVEYALSASDEPLDEAGLAPFYARESGTLGPLLDRAVTELDRDEAAAAATLACGTGKADPACGVAVHYLTFAWRGVPPRQAFRSLIAGFALARKDKRFVGINIVQPEDDPIALRDYDLHMAMFRFLEAKYPDVPVTMHAGELTLGLVRPQDLRDHIARAVASGARRIGHGTDIAFEDDAIATMTRMARERIAVEVNLSSAAVILGIKGGDHPLRLYRSMGVPMVLSTDDMGVLRSDMTNEYQRAASEQGLRYPDLKALARASLEYAFVPGASLWRDGRTGIPAPDAAALVKTSEKARLQADLEARFDRFEQSVGQFPRGAMP</sequence>
<evidence type="ECO:0000313" key="9">
    <source>
        <dbReference type="EMBL" id="MDE8650289.1"/>
    </source>
</evidence>
<proteinExistence type="inferred from homology"/>
<evidence type="ECO:0000313" key="10">
    <source>
        <dbReference type="Proteomes" id="UP001216253"/>
    </source>
</evidence>
<feature type="domain" description="Adenosine deaminase" evidence="8">
    <location>
        <begin position="163"/>
        <end position="448"/>
    </location>
</feature>
<organism evidence="9 10">
    <name type="scientific">Novosphingobium album</name>
    <name type="common">ex Liu et al. 2023</name>
    <dbReference type="NCBI Taxonomy" id="3031130"/>
    <lineage>
        <taxon>Bacteria</taxon>
        <taxon>Pseudomonadati</taxon>
        <taxon>Pseudomonadota</taxon>
        <taxon>Alphaproteobacteria</taxon>
        <taxon>Sphingomonadales</taxon>
        <taxon>Sphingomonadaceae</taxon>
        <taxon>Novosphingobium</taxon>
    </lineage>
</organism>
<evidence type="ECO:0000256" key="4">
    <source>
        <dbReference type="ARBA" id="ARBA00022723"/>
    </source>
</evidence>
<dbReference type="PANTHER" id="PTHR11409">
    <property type="entry name" value="ADENOSINE DEAMINASE"/>
    <property type="match status" value="1"/>
</dbReference>
<dbReference type="InterPro" id="IPR032466">
    <property type="entry name" value="Metal_Hydrolase"/>
</dbReference>
<keyword evidence="4" id="KW-0479">Metal-binding</keyword>
<dbReference type="Pfam" id="PF00962">
    <property type="entry name" value="A_deaminase"/>
    <property type="match status" value="1"/>
</dbReference>
<gene>
    <name evidence="9" type="ORF">PYV00_00985</name>
</gene>
<dbReference type="EMBL" id="JARESE010000001">
    <property type="protein sequence ID" value="MDE8650289.1"/>
    <property type="molecule type" value="Genomic_DNA"/>
</dbReference>
<name>A0ABT5WJS1_9SPHN</name>